<dbReference type="InterPro" id="IPR035973">
    <property type="entry name" value="Cyt_c_oxidase_su3-like_sf"/>
</dbReference>
<evidence type="ECO:0000313" key="10">
    <source>
        <dbReference type="Proteomes" id="UP000036520"/>
    </source>
</evidence>
<feature type="transmembrane region" description="Helical" evidence="7">
    <location>
        <begin position="78"/>
        <end position="96"/>
    </location>
</feature>
<dbReference type="PANTHER" id="PTHR11403">
    <property type="entry name" value="CYTOCHROME C OXIDASE SUBUNIT III"/>
    <property type="match status" value="1"/>
</dbReference>
<dbReference type="GO" id="GO:0005886">
    <property type="term" value="C:plasma membrane"/>
    <property type="evidence" value="ECO:0007669"/>
    <property type="project" value="UniProtKB-SubCell"/>
</dbReference>
<dbReference type="STRING" id="320787.CA2015_1189"/>
<evidence type="ECO:0000256" key="7">
    <source>
        <dbReference type="SAM" id="Phobius"/>
    </source>
</evidence>
<accession>A0A0H4PCT5</accession>
<dbReference type="GO" id="GO:0004129">
    <property type="term" value="F:cytochrome-c oxidase activity"/>
    <property type="evidence" value="ECO:0007669"/>
    <property type="project" value="InterPro"/>
</dbReference>
<dbReference type="RefSeq" id="WP_339715979.1">
    <property type="nucleotide sequence ID" value="NZ_CAXBGM010000065.1"/>
</dbReference>
<dbReference type="EMBL" id="CP012040">
    <property type="protein sequence ID" value="AKP50638.1"/>
    <property type="molecule type" value="Genomic_DNA"/>
</dbReference>
<keyword evidence="10" id="KW-1185">Reference proteome</keyword>
<keyword evidence="4 7" id="KW-1133">Transmembrane helix</keyword>
<keyword evidence="5 7" id="KW-0472">Membrane</keyword>
<dbReference type="InterPro" id="IPR024791">
    <property type="entry name" value="Cyt_c/ubiquinol_Oxase_su3"/>
</dbReference>
<reference evidence="9 10" key="1">
    <citation type="submission" date="2015-07" db="EMBL/GenBank/DDBJ databases">
        <authorList>
            <person name="Kim K.M."/>
        </authorList>
    </citation>
    <scope>NUCLEOTIDE SEQUENCE [LARGE SCALE GENOMIC DNA]</scope>
    <source>
        <strain evidence="9 10">KCTC 12363</strain>
    </source>
</reference>
<dbReference type="InterPro" id="IPR013833">
    <property type="entry name" value="Cyt_c_oxidase_su3_a-hlx"/>
</dbReference>
<evidence type="ECO:0000256" key="3">
    <source>
        <dbReference type="ARBA" id="ARBA00022692"/>
    </source>
</evidence>
<feature type="domain" description="Heme-copper oxidase subunit III family profile" evidence="8">
    <location>
        <begin position="1"/>
        <end position="188"/>
    </location>
</feature>
<dbReference type="GO" id="GO:0019646">
    <property type="term" value="P:aerobic electron transport chain"/>
    <property type="evidence" value="ECO:0007669"/>
    <property type="project" value="InterPro"/>
</dbReference>
<organism evidence="9 10">
    <name type="scientific">Cyclobacterium amurskyense</name>
    <dbReference type="NCBI Taxonomy" id="320787"/>
    <lineage>
        <taxon>Bacteria</taxon>
        <taxon>Pseudomonadati</taxon>
        <taxon>Bacteroidota</taxon>
        <taxon>Cytophagia</taxon>
        <taxon>Cytophagales</taxon>
        <taxon>Cyclobacteriaceae</taxon>
        <taxon>Cyclobacterium</taxon>
    </lineage>
</organism>
<dbReference type="Pfam" id="PF00510">
    <property type="entry name" value="COX3"/>
    <property type="match status" value="1"/>
</dbReference>
<sequence length="188" mass="21274">MHPYQTLIYLAMFSSGLVFFFLTTAFVFSQSANSTFAQNTIPKSFIVSSLILFGSAFISEKILPAYLSHNLKKTKSTLLLTLILGLSFAFLQFLGWNELAKSGVDFSGLPSGSFLYLLSGIHLVHLLGAMIYAIVLLSLIHKSQKDEVKALVLLTNPYQRMKLELFIVYWKFMDIVWLILFGLFLWVL</sequence>
<dbReference type="InterPro" id="IPR000298">
    <property type="entry name" value="Cyt_c_oxidase-like_su3"/>
</dbReference>
<comment type="subcellular location">
    <subcellularLocation>
        <location evidence="6">Cell membrane</location>
        <topology evidence="6">Multi-pass membrane protein</topology>
    </subcellularLocation>
    <subcellularLocation>
        <location evidence="1">Membrane</location>
        <topology evidence="1">Multi-pass membrane protein</topology>
    </subcellularLocation>
</comment>
<dbReference type="Proteomes" id="UP000036520">
    <property type="component" value="Chromosome"/>
</dbReference>
<evidence type="ECO:0000313" key="9">
    <source>
        <dbReference type="EMBL" id="AKP50638.1"/>
    </source>
</evidence>
<evidence type="ECO:0000256" key="4">
    <source>
        <dbReference type="ARBA" id="ARBA00022989"/>
    </source>
</evidence>
<evidence type="ECO:0000256" key="6">
    <source>
        <dbReference type="RuleBase" id="RU003376"/>
    </source>
</evidence>
<comment type="similarity">
    <text evidence="2 6">Belongs to the cytochrome c oxidase subunit 3 family.</text>
</comment>
<dbReference type="PANTHER" id="PTHR11403:SF10">
    <property type="entry name" value="CYTOCHROME C OXIDASE"/>
    <property type="match status" value="1"/>
</dbReference>
<dbReference type="AlphaFoldDB" id="A0A0H4PCT5"/>
<dbReference type="Gene3D" id="1.20.120.80">
    <property type="entry name" value="Cytochrome c oxidase, subunit III, four-helix bundle"/>
    <property type="match status" value="1"/>
</dbReference>
<gene>
    <name evidence="9" type="ORF">CA2015_1189</name>
</gene>
<name>A0A0H4PCT5_9BACT</name>
<feature type="transmembrane region" description="Helical" evidence="7">
    <location>
        <begin position="7"/>
        <end position="28"/>
    </location>
</feature>
<dbReference type="KEGG" id="camu:CA2015_1189"/>
<feature type="transmembrane region" description="Helical" evidence="7">
    <location>
        <begin position="40"/>
        <end position="58"/>
    </location>
</feature>
<evidence type="ECO:0000256" key="1">
    <source>
        <dbReference type="ARBA" id="ARBA00004141"/>
    </source>
</evidence>
<feature type="transmembrane region" description="Helical" evidence="7">
    <location>
        <begin position="116"/>
        <end position="140"/>
    </location>
</feature>
<keyword evidence="3 6" id="KW-0812">Transmembrane</keyword>
<dbReference type="PROSITE" id="PS50253">
    <property type="entry name" value="COX3"/>
    <property type="match status" value="1"/>
</dbReference>
<dbReference type="SUPFAM" id="SSF81452">
    <property type="entry name" value="Cytochrome c oxidase subunit III-like"/>
    <property type="match status" value="1"/>
</dbReference>
<evidence type="ECO:0000256" key="2">
    <source>
        <dbReference type="ARBA" id="ARBA00010581"/>
    </source>
</evidence>
<evidence type="ECO:0000256" key="5">
    <source>
        <dbReference type="ARBA" id="ARBA00023136"/>
    </source>
</evidence>
<proteinExistence type="inferred from homology"/>
<protein>
    <submittedName>
        <fullName evidence="9">Cytochrome c oxidase, subunit III</fullName>
    </submittedName>
</protein>
<evidence type="ECO:0000259" key="8">
    <source>
        <dbReference type="PROSITE" id="PS50253"/>
    </source>
</evidence>
<feature type="transmembrane region" description="Helical" evidence="7">
    <location>
        <begin position="168"/>
        <end position="187"/>
    </location>
</feature>